<accession>A0ABP7QFP6</accession>
<feature type="domain" description="Multidrug resistance protein MdtA-like barrel-sandwich hybrid" evidence="2">
    <location>
        <begin position="76"/>
        <end position="159"/>
    </location>
</feature>
<keyword evidence="4" id="KW-1185">Reference proteome</keyword>
<evidence type="ECO:0000259" key="2">
    <source>
        <dbReference type="Pfam" id="PF25917"/>
    </source>
</evidence>
<dbReference type="Proteomes" id="UP001500742">
    <property type="component" value="Unassembled WGS sequence"/>
</dbReference>
<evidence type="ECO:0000313" key="4">
    <source>
        <dbReference type="Proteomes" id="UP001500742"/>
    </source>
</evidence>
<dbReference type="InterPro" id="IPR058625">
    <property type="entry name" value="MdtA-like_BSH"/>
</dbReference>
<dbReference type="PANTHER" id="PTHR30469">
    <property type="entry name" value="MULTIDRUG RESISTANCE PROTEIN MDTA"/>
    <property type="match status" value="1"/>
</dbReference>
<comment type="caution">
    <text evidence="3">The sequence shown here is derived from an EMBL/GenBank/DDBJ whole genome shotgun (WGS) entry which is preliminary data.</text>
</comment>
<evidence type="ECO:0000256" key="1">
    <source>
        <dbReference type="SAM" id="SignalP"/>
    </source>
</evidence>
<dbReference type="InterPro" id="IPR011053">
    <property type="entry name" value="Single_hybrid_motif"/>
</dbReference>
<organism evidence="3 4">
    <name type="scientific">Mucilaginibacter dorajii</name>
    <dbReference type="NCBI Taxonomy" id="692994"/>
    <lineage>
        <taxon>Bacteria</taxon>
        <taxon>Pseudomonadati</taxon>
        <taxon>Bacteroidota</taxon>
        <taxon>Sphingobacteriia</taxon>
        <taxon>Sphingobacteriales</taxon>
        <taxon>Sphingobacteriaceae</taxon>
        <taxon>Mucilaginibacter</taxon>
    </lineage>
</organism>
<dbReference type="SUPFAM" id="SSF51230">
    <property type="entry name" value="Single hybrid motif"/>
    <property type="match status" value="1"/>
</dbReference>
<evidence type="ECO:0000313" key="3">
    <source>
        <dbReference type="EMBL" id="GAA3981086.1"/>
    </source>
</evidence>
<dbReference type="Gene3D" id="2.40.50.100">
    <property type="match status" value="1"/>
</dbReference>
<dbReference type="Pfam" id="PF25917">
    <property type="entry name" value="BSH_RND"/>
    <property type="match status" value="1"/>
</dbReference>
<dbReference type="EMBL" id="BAAAZC010000025">
    <property type="protein sequence ID" value="GAA3981086.1"/>
    <property type="molecule type" value="Genomic_DNA"/>
</dbReference>
<name>A0ABP7QFP6_9SPHI</name>
<proteinExistence type="predicted"/>
<feature type="signal peptide" evidence="1">
    <location>
        <begin position="1"/>
        <end position="32"/>
    </location>
</feature>
<dbReference type="RefSeq" id="WP_259088429.1">
    <property type="nucleotide sequence ID" value="NZ_BAAAZC010000025.1"/>
</dbReference>
<reference evidence="4" key="1">
    <citation type="journal article" date="2019" name="Int. J. Syst. Evol. Microbiol.">
        <title>The Global Catalogue of Microorganisms (GCM) 10K type strain sequencing project: providing services to taxonomists for standard genome sequencing and annotation.</title>
        <authorList>
            <consortium name="The Broad Institute Genomics Platform"/>
            <consortium name="The Broad Institute Genome Sequencing Center for Infectious Disease"/>
            <person name="Wu L."/>
            <person name="Ma J."/>
        </authorList>
    </citation>
    <scope>NUCLEOTIDE SEQUENCE [LARGE SCALE GENOMIC DNA]</scope>
    <source>
        <strain evidence="4">JCM 16601</strain>
    </source>
</reference>
<feature type="chain" id="PRO_5045393090" description="Multidrug resistance protein MdtA-like barrel-sandwich hybrid domain-containing protein" evidence="1">
    <location>
        <begin position="33"/>
        <end position="317"/>
    </location>
</feature>
<protein>
    <recommendedName>
        <fullName evidence="2">Multidrug resistance protein MdtA-like barrel-sandwich hybrid domain-containing protein</fullName>
    </recommendedName>
</protein>
<keyword evidence="1" id="KW-0732">Signal</keyword>
<gene>
    <name evidence="3" type="ORF">GCM10022210_35550</name>
</gene>
<sequence>MKIYKTACLPFKSLLAILTAAVICSSCGNSPAAAGAADAATPATVTPVKVTTVDQSSLTDYIELNATSSFLQKNYVKANAIGYIQKVNAQIGHYVNKGEVLFTIKTKESQSIGNSINILDTTFKFSGVNKIKASEHGYITQLSHQVGDYVQDGEQLAVISDRSSFAFIMQLPYELRASVSNNQDVLLTLPDGTKLNGKVNSFMPSVDTLSQTQGVVIKVSGNNTIPENLVARARIVKTAKSNTISLPASAILSNETQTEFWVMKLIDANTAVKTPIKKGIESGDKIEILSPRFSPSDKIIISGNYGLADTAKVKIVQ</sequence>
<dbReference type="Gene3D" id="2.40.420.20">
    <property type="match status" value="1"/>
</dbReference>